<dbReference type="InterPro" id="IPR012340">
    <property type="entry name" value="NA-bd_OB-fold"/>
</dbReference>
<dbReference type="InterPro" id="IPR006195">
    <property type="entry name" value="aa-tRNA-synth_II"/>
</dbReference>
<dbReference type="EMBL" id="CH991561">
    <property type="protein sequence ID" value="EDQ87091.1"/>
    <property type="molecule type" value="Genomic_DNA"/>
</dbReference>
<evidence type="ECO:0000256" key="8">
    <source>
        <dbReference type="SAM" id="Coils"/>
    </source>
</evidence>
<reference evidence="10 11" key="1">
    <citation type="journal article" date="2008" name="Nature">
        <title>The genome of the choanoflagellate Monosiga brevicollis and the origin of metazoans.</title>
        <authorList>
            <consortium name="JGI Sequencing"/>
            <person name="King N."/>
            <person name="Westbrook M.J."/>
            <person name="Young S.L."/>
            <person name="Kuo A."/>
            <person name="Abedin M."/>
            <person name="Chapman J."/>
            <person name="Fairclough S."/>
            <person name="Hellsten U."/>
            <person name="Isogai Y."/>
            <person name="Letunic I."/>
            <person name="Marr M."/>
            <person name="Pincus D."/>
            <person name="Putnam N."/>
            <person name="Rokas A."/>
            <person name="Wright K.J."/>
            <person name="Zuzow R."/>
            <person name="Dirks W."/>
            <person name="Good M."/>
            <person name="Goodstein D."/>
            <person name="Lemons D."/>
            <person name="Li W."/>
            <person name="Lyons J.B."/>
            <person name="Morris A."/>
            <person name="Nichols S."/>
            <person name="Richter D.J."/>
            <person name="Salamov A."/>
            <person name="Bork P."/>
            <person name="Lim W.A."/>
            <person name="Manning G."/>
            <person name="Miller W.T."/>
            <person name="McGinnis W."/>
            <person name="Shapiro H."/>
            <person name="Tjian R."/>
            <person name="Grigoriev I.V."/>
            <person name="Rokhsar D."/>
        </authorList>
    </citation>
    <scope>NUCLEOTIDE SEQUENCE [LARGE SCALE GENOMIC DNA]</scope>
    <source>
        <strain evidence="11">MX1 / ATCC 50154</strain>
    </source>
</reference>
<keyword evidence="7" id="KW-0030">Aminoacyl-tRNA synthetase</keyword>
<dbReference type="OMA" id="PEMAFYD"/>
<dbReference type="FunCoup" id="A9V5S0">
    <property type="interactions" value="1403"/>
</dbReference>
<comment type="similarity">
    <text evidence="1">Belongs to the class-II aminoacyl-tRNA synthetase family.</text>
</comment>
<dbReference type="HAMAP" id="MF_00534">
    <property type="entry name" value="Asn_tRNA_synth"/>
    <property type="match status" value="1"/>
</dbReference>
<keyword evidence="5" id="KW-0067">ATP-binding</keyword>
<accession>A9V5S0</accession>
<feature type="domain" description="Aminoacyl-transfer RNA synthetases class-II family profile" evidence="9">
    <location>
        <begin position="312"/>
        <end position="546"/>
    </location>
</feature>
<name>A9V5S0_MONBE</name>
<dbReference type="GeneID" id="5893369"/>
<dbReference type="PANTHER" id="PTHR22594:SF34">
    <property type="entry name" value="ASPARAGINE--TRNA LIGASE, MITOCHONDRIAL-RELATED"/>
    <property type="match status" value="1"/>
</dbReference>
<dbReference type="InParanoid" id="A9V5S0"/>
<dbReference type="eggNOG" id="KOG0554">
    <property type="taxonomic scope" value="Eukaryota"/>
</dbReference>
<dbReference type="RefSeq" id="XP_001748034.1">
    <property type="nucleotide sequence ID" value="XM_001747982.1"/>
</dbReference>
<dbReference type="KEGG" id="mbr:MONBRDRAFT_27602"/>
<keyword evidence="8" id="KW-0175">Coiled coil</keyword>
<evidence type="ECO:0000313" key="10">
    <source>
        <dbReference type="EMBL" id="EDQ87091.1"/>
    </source>
</evidence>
<dbReference type="PANTHER" id="PTHR22594">
    <property type="entry name" value="ASPARTYL/LYSYL-TRNA SYNTHETASE"/>
    <property type="match status" value="1"/>
</dbReference>
<dbReference type="STRING" id="81824.A9V5S0"/>
<sequence>MPPQASDMSLAGSIESPFGMHNRVVLKKLLAEPKKHIGERITVGGWVKTGRIQGKGAFVFLEVNDGSTPTNLQCIVPQEVTDLSKLSSTGTSVMLEGTVVETPAESSEPIEVKVDKVLFVGTSDASTYPIAKTKLSLEFLRSMMHLRVRSNTIAAVTRIRNCLAAATHRFFQLHGFMYVNTPLITSSDCEGAGEMFQVTTLLSTAEQLHKVPVPSDEDIARAEANATEMAEKIEQMKEAGEKGKKIKKATKDLESRRARVKELKLRVASQGGLPRDLEGEIDYSKDFFSKPAFLSVSGQLEAEVYACAMTSVYTFGPTFRAENSNTTRHLAEFWMIEPEIAFCDIHGDMKCAEAYVQYCCRAVLDECMADMEFLGQHFDATAIKRLKVVANTPFRRLPYTEAIDILLQHVAEGKKKFEVAVEWGMDLGSEHERYLSEEVFKGPIIVYDYPKDIKAFYMRLNDDGKTVAAMDILVPKVGELVGGSQREERLEVLEQRIKDSGLDTESYSWYLDLRRYGTVPHAGFGLGFERLVLFTTGIENIRDVIPFPRYPGHIL</sequence>
<dbReference type="NCBIfam" id="NF003037">
    <property type="entry name" value="PRK03932.1"/>
    <property type="match status" value="1"/>
</dbReference>
<dbReference type="AlphaFoldDB" id="A9V5S0"/>
<protein>
    <recommendedName>
        <fullName evidence="2">asparagine--tRNA ligase</fullName>
        <ecNumber evidence="2">6.1.1.22</ecNumber>
    </recommendedName>
</protein>
<dbReference type="NCBIfam" id="TIGR00457">
    <property type="entry name" value="asnS"/>
    <property type="match status" value="1"/>
</dbReference>
<dbReference type="InterPro" id="IPR002312">
    <property type="entry name" value="Asp/Asn-tRNA-synth_IIb"/>
</dbReference>
<dbReference type="GO" id="GO:0005739">
    <property type="term" value="C:mitochondrion"/>
    <property type="evidence" value="ECO:0000318"/>
    <property type="project" value="GO_Central"/>
</dbReference>
<dbReference type="CDD" id="cd04318">
    <property type="entry name" value="EcAsnRS_like_N"/>
    <property type="match status" value="1"/>
</dbReference>
<dbReference type="Pfam" id="PF00152">
    <property type="entry name" value="tRNA-synt_2"/>
    <property type="match status" value="2"/>
</dbReference>
<dbReference type="GO" id="GO:0003676">
    <property type="term" value="F:nucleic acid binding"/>
    <property type="evidence" value="ECO:0007669"/>
    <property type="project" value="InterPro"/>
</dbReference>
<dbReference type="Gene3D" id="2.40.50.140">
    <property type="entry name" value="Nucleic acid-binding proteins"/>
    <property type="match status" value="1"/>
</dbReference>
<dbReference type="FunFam" id="3.30.930.10:FF:000016">
    <property type="entry name" value="Asparagine--tRNA ligase"/>
    <property type="match status" value="1"/>
</dbReference>
<feature type="coiled-coil region" evidence="8">
    <location>
        <begin position="219"/>
        <end position="266"/>
    </location>
</feature>
<gene>
    <name evidence="10" type="ORF">MONBRDRAFT_27602</name>
</gene>
<evidence type="ECO:0000256" key="3">
    <source>
        <dbReference type="ARBA" id="ARBA00022598"/>
    </source>
</evidence>
<evidence type="ECO:0000313" key="11">
    <source>
        <dbReference type="Proteomes" id="UP000001357"/>
    </source>
</evidence>
<evidence type="ECO:0000256" key="1">
    <source>
        <dbReference type="ARBA" id="ARBA00008226"/>
    </source>
</evidence>
<dbReference type="Pfam" id="PF01336">
    <property type="entry name" value="tRNA_anti-codon"/>
    <property type="match status" value="1"/>
</dbReference>
<dbReference type="PROSITE" id="PS50862">
    <property type="entry name" value="AA_TRNA_LIGASE_II"/>
    <property type="match status" value="1"/>
</dbReference>
<evidence type="ECO:0000256" key="7">
    <source>
        <dbReference type="ARBA" id="ARBA00023146"/>
    </source>
</evidence>
<organism evidence="10 11">
    <name type="scientific">Monosiga brevicollis</name>
    <name type="common">Choanoflagellate</name>
    <dbReference type="NCBI Taxonomy" id="81824"/>
    <lineage>
        <taxon>Eukaryota</taxon>
        <taxon>Choanoflagellata</taxon>
        <taxon>Craspedida</taxon>
        <taxon>Salpingoecidae</taxon>
        <taxon>Monosiga</taxon>
    </lineage>
</organism>
<dbReference type="GO" id="GO:0005524">
    <property type="term" value="F:ATP binding"/>
    <property type="evidence" value="ECO:0007669"/>
    <property type="project" value="UniProtKB-KW"/>
</dbReference>
<dbReference type="EC" id="6.1.1.22" evidence="2"/>
<dbReference type="SUPFAM" id="SSF55681">
    <property type="entry name" value="Class II aaRS and biotin synthetases"/>
    <property type="match status" value="1"/>
</dbReference>
<dbReference type="InterPro" id="IPR004364">
    <property type="entry name" value="Aa-tRNA-synt_II"/>
</dbReference>
<keyword evidence="6" id="KW-0648">Protein biosynthesis</keyword>
<dbReference type="Proteomes" id="UP000001357">
    <property type="component" value="Unassembled WGS sequence"/>
</dbReference>
<dbReference type="CDD" id="cd00776">
    <property type="entry name" value="AsxRS_core"/>
    <property type="match status" value="1"/>
</dbReference>
<dbReference type="GO" id="GO:0004816">
    <property type="term" value="F:asparagine-tRNA ligase activity"/>
    <property type="evidence" value="ECO:0000318"/>
    <property type="project" value="GO_Central"/>
</dbReference>
<keyword evidence="11" id="KW-1185">Reference proteome</keyword>
<evidence type="ECO:0000259" key="9">
    <source>
        <dbReference type="PROSITE" id="PS50862"/>
    </source>
</evidence>
<dbReference type="SUPFAM" id="SSF50249">
    <property type="entry name" value="Nucleic acid-binding proteins"/>
    <property type="match status" value="1"/>
</dbReference>
<evidence type="ECO:0000256" key="2">
    <source>
        <dbReference type="ARBA" id="ARBA00012816"/>
    </source>
</evidence>
<dbReference type="InterPro" id="IPR004522">
    <property type="entry name" value="Asn-tRNA-ligase"/>
</dbReference>
<evidence type="ECO:0000256" key="5">
    <source>
        <dbReference type="ARBA" id="ARBA00022840"/>
    </source>
</evidence>
<proteinExistence type="inferred from homology"/>
<evidence type="ECO:0000256" key="4">
    <source>
        <dbReference type="ARBA" id="ARBA00022741"/>
    </source>
</evidence>
<keyword evidence="4" id="KW-0547">Nucleotide-binding</keyword>
<dbReference type="InterPro" id="IPR004365">
    <property type="entry name" value="NA-bd_OB_tRNA"/>
</dbReference>
<dbReference type="InterPro" id="IPR045864">
    <property type="entry name" value="aa-tRNA-synth_II/BPL/LPL"/>
</dbReference>
<dbReference type="PRINTS" id="PR01042">
    <property type="entry name" value="TRNASYNTHASP"/>
</dbReference>
<dbReference type="Gene3D" id="3.30.930.10">
    <property type="entry name" value="Bira Bifunctional Protein, Domain 2"/>
    <property type="match status" value="1"/>
</dbReference>
<keyword evidence="3" id="KW-0436">Ligase</keyword>
<evidence type="ECO:0000256" key="6">
    <source>
        <dbReference type="ARBA" id="ARBA00022917"/>
    </source>
</evidence>
<dbReference type="GO" id="GO:0006421">
    <property type="term" value="P:asparaginyl-tRNA aminoacylation"/>
    <property type="evidence" value="ECO:0000318"/>
    <property type="project" value="GO_Central"/>
</dbReference>